<organism evidence="10 11">
    <name type="scientific">Faecalicatena faecalis</name>
    <dbReference type="NCBI Taxonomy" id="2726362"/>
    <lineage>
        <taxon>Bacteria</taxon>
        <taxon>Bacillati</taxon>
        <taxon>Bacillota</taxon>
        <taxon>Clostridia</taxon>
        <taxon>Lachnospirales</taxon>
        <taxon>Lachnospiraceae</taxon>
        <taxon>Faecalicatena</taxon>
    </lineage>
</organism>
<evidence type="ECO:0000256" key="4">
    <source>
        <dbReference type="ARBA" id="ARBA00022475"/>
    </source>
</evidence>
<keyword evidence="11" id="KW-1185">Reference proteome</keyword>
<reference evidence="10 11" key="1">
    <citation type="submission" date="2021-06" db="EMBL/GenBank/DDBJ databases">
        <title>Faecalicatena sp. nov. isolated from porcine feces.</title>
        <authorList>
            <person name="Oh B.S."/>
            <person name="Lee J.H."/>
        </authorList>
    </citation>
    <scope>NUCLEOTIDE SEQUENCE [LARGE SCALE GENOMIC DNA]</scope>
    <source>
        <strain evidence="10 11">AGMB00832</strain>
    </source>
</reference>
<protein>
    <submittedName>
        <fullName evidence="10">AI-2E family transporter</fullName>
    </submittedName>
</protein>
<sequence>MSKEKENLKNSGKEETSGYYASRPSFGNNGPSKLRQKFSRGMTFFVVIAACIIFYFALLRLPAISGVFKEIIHILKPVLYGMGIAYLLNPIVDFVERHLKPLLRKKISSEKRVHAISRGVGIFAAVTILIMVIVALFNMMIPELYGSIRDMVLTVPSQLNQLVDKIMEMNTKDTTLNQLLNNVLKEATDYIQRWMRSDLLTQINVLMSNLTVGVISVVNEFFNAVIGIIISIYVLFSKEKFSSQCKKGVYAIFKPSHANMLLHLTIKSNEIFGGFIIGKIIDSAIIGVLCFIGLSVLNMPYTLLVSVIVGVTNVIPFFGPYIGAIPSAVLIMLSDPKMGVYFIIFILVLQQLDGNVIGPKILGDSTGLSAFWVVFAILLGGGLFGFLGMILGVPTFAVIYYIVNMLINHRLEKKKLPIETEAYGEKSYVDSDGTYIYSHEDEENQARELRKEKESKNTKEKEESKEPEDLNKGTEPDKTKNGKGE</sequence>
<proteinExistence type="inferred from homology"/>
<feature type="transmembrane region" description="Helical" evidence="9">
    <location>
        <begin position="210"/>
        <end position="236"/>
    </location>
</feature>
<feature type="transmembrane region" description="Helical" evidence="9">
    <location>
        <begin position="78"/>
        <end position="95"/>
    </location>
</feature>
<name>A0ABS6D2I9_9FIRM</name>
<feature type="compositionally biased region" description="Basic and acidic residues" evidence="8">
    <location>
        <begin position="444"/>
        <end position="485"/>
    </location>
</feature>
<keyword evidence="6 9" id="KW-1133">Transmembrane helix</keyword>
<feature type="transmembrane region" description="Helical" evidence="9">
    <location>
        <begin position="41"/>
        <end position="58"/>
    </location>
</feature>
<evidence type="ECO:0000256" key="8">
    <source>
        <dbReference type="SAM" id="MobiDB-lite"/>
    </source>
</evidence>
<evidence type="ECO:0000256" key="2">
    <source>
        <dbReference type="ARBA" id="ARBA00009773"/>
    </source>
</evidence>
<evidence type="ECO:0000256" key="9">
    <source>
        <dbReference type="SAM" id="Phobius"/>
    </source>
</evidence>
<evidence type="ECO:0000313" key="11">
    <source>
        <dbReference type="Proteomes" id="UP000723714"/>
    </source>
</evidence>
<accession>A0ABS6D2I9</accession>
<comment type="caution">
    <text evidence="10">The sequence shown here is derived from an EMBL/GenBank/DDBJ whole genome shotgun (WGS) entry which is preliminary data.</text>
</comment>
<feature type="region of interest" description="Disordered" evidence="8">
    <location>
        <begin position="440"/>
        <end position="485"/>
    </location>
</feature>
<keyword evidence="4" id="KW-1003">Cell membrane</keyword>
<comment type="subcellular location">
    <subcellularLocation>
        <location evidence="1">Cell membrane</location>
        <topology evidence="1">Multi-pass membrane protein</topology>
    </subcellularLocation>
</comment>
<feature type="transmembrane region" description="Helical" evidence="9">
    <location>
        <begin position="340"/>
        <end position="358"/>
    </location>
</feature>
<dbReference type="PANTHER" id="PTHR21716">
    <property type="entry name" value="TRANSMEMBRANE PROTEIN"/>
    <property type="match status" value="1"/>
</dbReference>
<evidence type="ECO:0000313" key="10">
    <source>
        <dbReference type="EMBL" id="MBU3875545.1"/>
    </source>
</evidence>
<feature type="transmembrane region" description="Helical" evidence="9">
    <location>
        <begin position="271"/>
        <end position="297"/>
    </location>
</feature>
<evidence type="ECO:0000256" key="1">
    <source>
        <dbReference type="ARBA" id="ARBA00004651"/>
    </source>
</evidence>
<keyword evidence="5 9" id="KW-0812">Transmembrane</keyword>
<feature type="transmembrane region" description="Helical" evidence="9">
    <location>
        <begin position="116"/>
        <end position="141"/>
    </location>
</feature>
<dbReference type="RefSeq" id="WP_216240576.1">
    <property type="nucleotide sequence ID" value="NZ_JABACJ020000004.1"/>
</dbReference>
<feature type="compositionally biased region" description="Basic and acidic residues" evidence="8">
    <location>
        <begin position="1"/>
        <end position="16"/>
    </location>
</feature>
<comment type="similarity">
    <text evidence="2">Belongs to the autoinducer-2 exporter (AI-2E) (TC 2.A.86) family.</text>
</comment>
<keyword evidence="7 9" id="KW-0472">Membrane</keyword>
<keyword evidence="3" id="KW-0813">Transport</keyword>
<dbReference type="InterPro" id="IPR002549">
    <property type="entry name" value="AI-2E-like"/>
</dbReference>
<dbReference type="EMBL" id="JABACJ020000004">
    <property type="protein sequence ID" value="MBU3875545.1"/>
    <property type="molecule type" value="Genomic_DNA"/>
</dbReference>
<evidence type="ECO:0000256" key="3">
    <source>
        <dbReference type="ARBA" id="ARBA00022448"/>
    </source>
</evidence>
<feature type="transmembrane region" description="Helical" evidence="9">
    <location>
        <begin position="370"/>
        <end position="403"/>
    </location>
</feature>
<feature type="transmembrane region" description="Helical" evidence="9">
    <location>
        <begin position="303"/>
        <end position="333"/>
    </location>
</feature>
<evidence type="ECO:0000256" key="6">
    <source>
        <dbReference type="ARBA" id="ARBA00022989"/>
    </source>
</evidence>
<evidence type="ECO:0000256" key="5">
    <source>
        <dbReference type="ARBA" id="ARBA00022692"/>
    </source>
</evidence>
<dbReference type="Pfam" id="PF01594">
    <property type="entry name" value="AI-2E_transport"/>
    <property type="match status" value="1"/>
</dbReference>
<dbReference type="Proteomes" id="UP000723714">
    <property type="component" value="Unassembled WGS sequence"/>
</dbReference>
<feature type="region of interest" description="Disordered" evidence="8">
    <location>
        <begin position="1"/>
        <end position="24"/>
    </location>
</feature>
<gene>
    <name evidence="10" type="ORF">HGO97_006940</name>
</gene>
<evidence type="ECO:0000256" key="7">
    <source>
        <dbReference type="ARBA" id="ARBA00023136"/>
    </source>
</evidence>
<dbReference type="PANTHER" id="PTHR21716:SF53">
    <property type="entry name" value="PERMEASE PERM-RELATED"/>
    <property type="match status" value="1"/>
</dbReference>